<organism evidence="2 3">
    <name type="scientific">Saccharopolyspora erythraea</name>
    <name type="common">Streptomyces erythraeus</name>
    <dbReference type="NCBI Taxonomy" id="1836"/>
    <lineage>
        <taxon>Bacteria</taxon>
        <taxon>Bacillati</taxon>
        <taxon>Actinomycetota</taxon>
        <taxon>Actinomycetes</taxon>
        <taxon>Pseudonocardiales</taxon>
        <taxon>Pseudonocardiaceae</taxon>
        <taxon>Saccharopolyspora</taxon>
    </lineage>
</organism>
<evidence type="ECO:0000313" key="3">
    <source>
        <dbReference type="Proteomes" id="UP001500729"/>
    </source>
</evidence>
<feature type="region of interest" description="Disordered" evidence="1">
    <location>
        <begin position="167"/>
        <end position="318"/>
    </location>
</feature>
<dbReference type="RefSeq" id="WP_009944652.1">
    <property type="nucleotide sequence ID" value="NZ_BAAAGS010000036.1"/>
</dbReference>
<accession>A0ABN1DGY4</accession>
<evidence type="ECO:0008006" key="4">
    <source>
        <dbReference type="Google" id="ProtNLM"/>
    </source>
</evidence>
<protein>
    <recommendedName>
        <fullName evidence="4">Transposase</fullName>
    </recommendedName>
</protein>
<gene>
    <name evidence="2" type="ORF">GCM10009533_47910</name>
</gene>
<sequence>MSGELDEVARELYQLPPNEFTGVRGERVAQARERGDRELAKAIGKLRKPTLAAWALNRVAVADRERLEQLVDVGDRLRSAQRSLRADDLRELDRQRSRLHRDLVERAAALAEEAGQELGNQARQQVEQTLNAALSDPGSAGEVRAGTLAKPLDYSGFGLDELSAEAVRRAATRTTRKERETSAKPSKGAAKPEKAEKAKPEKAKPEKAKPEPSPAPAKKSARKAEEKRPSLREKRLAAARGDRDEAVAALQRADDEFAQARQEHRAAERRVDELQEETRRAERELEKARRTAEQAERRRDRAERQRSRAEDRVADLEE</sequence>
<feature type="compositionally biased region" description="Basic and acidic residues" evidence="1">
    <location>
        <begin position="222"/>
        <end position="246"/>
    </location>
</feature>
<evidence type="ECO:0000256" key="1">
    <source>
        <dbReference type="SAM" id="MobiDB-lite"/>
    </source>
</evidence>
<proteinExistence type="predicted"/>
<dbReference type="Proteomes" id="UP001500729">
    <property type="component" value="Unassembled WGS sequence"/>
</dbReference>
<feature type="compositionally biased region" description="Basic and acidic residues" evidence="1">
    <location>
        <begin position="190"/>
        <end position="210"/>
    </location>
</feature>
<comment type="caution">
    <text evidence="2">The sequence shown here is derived from an EMBL/GenBank/DDBJ whole genome shotgun (WGS) entry which is preliminary data.</text>
</comment>
<name>A0ABN1DGY4_SACER</name>
<dbReference type="EMBL" id="BAAAGS010000036">
    <property type="protein sequence ID" value="GAA0543363.1"/>
    <property type="molecule type" value="Genomic_DNA"/>
</dbReference>
<keyword evidence="3" id="KW-1185">Reference proteome</keyword>
<feature type="compositionally biased region" description="Basic and acidic residues" evidence="1">
    <location>
        <begin position="261"/>
        <end position="318"/>
    </location>
</feature>
<evidence type="ECO:0000313" key="2">
    <source>
        <dbReference type="EMBL" id="GAA0543363.1"/>
    </source>
</evidence>
<reference evidence="2 3" key="1">
    <citation type="journal article" date="2019" name="Int. J. Syst. Evol. Microbiol.">
        <title>The Global Catalogue of Microorganisms (GCM) 10K type strain sequencing project: providing services to taxonomists for standard genome sequencing and annotation.</title>
        <authorList>
            <consortium name="The Broad Institute Genomics Platform"/>
            <consortium name="The Broad Institute Genome Sequencing Center for Infectious Disease"/>
            <person name="Wu L."/>
            <person name="Ma J."/>
        </authorList>
    </citation>
    <scope>NUCLEOTIDE SEQUENCE [LARGE SCALE GENOMIC DNA]</scope>
    <source>
        <strain evidence="2 3">JCM 10303</strain>
    </source>
</reference>